<sequence length="82" mass="9750">MLSTPWHIARYAGTIPKQSSQHRYEITKSCRFHQDHGHDTKDCYTLKEQIEELIQRRHLNKFLPKAHETSPRPQDPLSIKLM</sequence>
<dbReference type="AlphaFoldDB" id="A0A427AV22"/>
<evidence type="ECO:0000313" key="2">
    <source>
        <dbReference type="EMBL" id="RRT80100.1"/>
    </source>
</evidence>
<name>A0A427AV22_ENSVE</name>
<feature type="region of interest" description="Disordered" evidence="1">
    <location>
        <begin position="63"/>
        <end position="82"/>
    </location>
</feature>
<dbReference type="Proteomes" id="UP000287651">
    <property type="component" value="Unassembled WGS sequence"/>
</dbReference>
<dbReference type="EMBL" id="AMZH03001234">
    <property type="protein sequence ID" value="RRT80100.1"/>
    <property type="molecule type" value="Genomic_DNA"/>
</dbReference>
<protein>
    <recommendedName>
        <fullName evidence="4">Reverse transcriptase domain-containing protein</fullName>
    </recommendedName>
</protein>
<evidence type="ECO:0000313" key="3">
    <source>
        <dbReference type="Proteomes" id="UP000287651"/>
    </source>
</evidence>
<organism evidence="2 3">
    <name type="scientific">Ensete ventricosum</name>
    <name type="common">Abyssinian banana</name>
    <name type="synonym">Musa ensete</name>
    <dbReference type="NCBI Taxonomy" id="4639"/>
    <lineage>
        <taxon>Eukaryota</taxon>
        <taxon>Viridiplantae</taxon>
        <taxon>Streptophyta</taxon>
        <taxon>Embryophyta</taxon>
        <taxon>Tracheophyta</taxon>
        <taxon>Spermatophyta</taxon>
        <taxon>Magnoliopsida</taxon>
        <taxon>Liliopsida</taxon>
        <taxon>Zingiberales</taxon>
        <taxon>Musaceae</taxon>
        <taxon>Ensete</taxon>
    </lineage>
</organism>
<evidence type="ECO:0000256" key="1">
    <source>
        <dbReference type="SAM" id="MobiDB-lite"/>
    </source>
</evidence>
<evidence type="ECO:0008006" key="4">
    <source>
        <dbReference type="Google" id="ProtNLM"/>
    </source>
</evidence>
<reference evidence="2 3" key="1">
    <citation type="journal article" date="2014" name="Agronomy (Basel)">
        <title>A Draft Genome Sequence for Ensete ventricosum, the Drought-Tolerant Tree Against Hunger.</title>
        <authorList>
            <person name="Harrison J."/>
            <person name="Moore K.A."/>
            <person name="Paszkiewicz K."/>
            <person name="Jones T."/>
            <person name="Grant M."/>
            <person name="Ambacheew D."/>
            <person name="Muzemil S."/>
            <person name="Studholme D.J."/>
        </authorList>
    </citation>
    <scope>NUCLEOTIDE SEQUENCE [LARGE SCALE GENOMIC DNA]</scope>
</reference>
<proteinExistence type="predicted"/>
<gene>
    <name evidence="2" type="ORF">B296_00020686</name>
</gene>
<comment type="caution">
    <text evidence="2">The sequence shown here is derived from an EMBL/GenBank/DDBJ whole genome shotgun (WGS) entry which is preliminary data.</text>
</comment>
<accession>A0A427AV22</accession>